<evidence type="ECO:0000256" key="2">
    <source>
        <dbReference type="ARBA" id="ARBA00022729"/>
    </source>
</evidence>
<dbReference type="Proteomes" id="UP000249873">
    <property type="component" value="Chromosome"/>
</dbReference>
<dbReference type="PANTHER" id="PTHR39210:SF1">
    <property type="entry name" value="HEPARIN-SULFATE LYASE"/>
    <property type="match status" value="1"/>
</dbReference>
<dbReference type="Pfam" id="PF07940">
    <property type="entry name" value="Hepar_II_III_C"/>
    <property type="match status" value="1"/>
</dbReference>
<accession>A0A2Z4GB80</accession>
<gene>
    <name evidence="7" type="ORF">DJ013_09505</name>
</gene>
<reference evidence="7 8" key="1">
    <citation type="submission" date="2018-05" db="EMBL/GenBank/DDBJ databases">
        <title>Complete genome sequence of Arcticibacterium luteifluviistationis SM1504T, a cytophagaceae bacterium isolated from Arctic surface seawater.</title>
        <authorList>
            <person name="Li Y."/>
            <person name="Qin Q.-L."/>
        </authorList>
    </citation>
    <scope>NUCLEOTIDE SEQUENCE [LARGE SCALE GENOMIC DNA]</scope>
    <source>
        <strain evidence="7 8">SM1504</strain>
    </source>
</reference>
<proteinExistence type="predicted"/>
<keyword evidence="3" id="KW-0574">Periplasm</keyword>
<evidence type="ECO:0000313" key="8">
    <source>
        <dbReference type="Proteomes" id="UP000249873"/>
    </source>
</evidence>
<keyword evidence="8" id="KW-1185">Reference proteome</keyword>
<dbReference type="RefSeq" id="WP_111371587.1">
    <property type="nucleotide sequence ID" value="NZ_CP029480.1"/>
</dbReference>
<dbReference type="Gene3D" id="1.50.10.100">
    <property type="entry name" value="Chondroitin AC/alginate lyase"/>
    <property type="match status" value="1"/>
</dbReference>
<evidence type="ECO:0000256" key="3">
    <source>
        <dbReference type="ARBA" id="ARBA00022764"/>
    </source>
</evidence>
<dbReference type="InterPro" id="IPR008397">
    <property type="entry name" value="Alginate_lyase_dom"/>
</dbReference>
<organism evidence="7 8">
    <name type="scientific">Arcticibacterium luteifluviistationis</name>
    <dbReference type="NCBI Taxonomy" id="1784714"/>
    <lineage>
        <taxon>Bacteria</taxon>
        <taxon>Pseudomonadati</taxon>
        <taxon>Bacteroidota</taxon>
        <taxon>Cytophagia</taxon>
        <taxon>Cytophagales</taxon>
        <taxon>Leadbetterellaceae</taxon>
        <taxon>Arcticibacterium</taxon>
    </lineage>
</organism>
<evidence type="ECO:0000259" key="5">
    <source>
        <dbReference type="Pfam" id="PF05426"/>
    </source>
</evidence>
<dbReference type="InterPro" id="IPR008929">
    <property type="entry name" value="Chondroitin_lyas"/>
</dbReference>
<dbReference type="AlphaFoldDB" id="A0A2Z4GB80"/>
<dbReference type="EMBL" id="CP029480">
    <property type="protein sequence ID" value="AWV98394.1"/>
    <property type="molecule type" value="Genomic_DNA"/>
</dbReference>
<protein>
    <submittedName>
        <fullName evidence="7">Heparinase</fullName>
    </submittedName>
</protein>
<evidence type="ECO:0000259" key="6">
    <source>
        <dbReference type="Pfam" id="PF07940"/>
    </source>
</evidence>
<comment type="subcellular location">
    <subcellularLocation>
        <location evidence="1">Periplasm</location>
    </subcellularLocation>
</comment>
<sequence length="741" mass="83270">MNKNIIYVFLLFLAVTLKTIGQNHEHIIINKEQLSYIKENLGQAPLFDQTLAKVRAKLDAEIAAGFDVPIPKDLAGGYTHETHRKNYLLMEQAGSVYRITGDEKYAIFIKEMLFKYAELYPTLDLHPATRSYSRGKLFWQCLNDANWLVSVSQAYDSIYEWLNNRERKLIEAQLLKPFAEFLSTGNPQFFNRIHNHSTWACAAVGLTGLAIGDEQLVKNALYGLEEDGLSAKAHDNDGALIKSDTKGFLAQIDGLFSPDGLYSEGPYYHRYAIYPFLLFAVGLENAKPELEIFKYRDGSLLKSVNTLLAESNEKGDFFPLNDAQKGMSIYNSSLISAVDIAYYYGGRNPSLLSIAKTQDAVNLDATGMAVGLDLPKAEPLVRKSMVIKDGANGDLGALGILRSGDGKELIFKFGSQGMGHGHFDKLSYSFYNKGFEVVQDYGMARFVNIEQKGGGGYLKENTTFAKQTIGHNTLVINETSHFNGNTDIAELHAPYLNFKDISNTNIQVISASDTNAYEKIKMTRTLFMLDDSFFDNALTIDLFKVNSEKPNQYDLPLYYQGQWISTNFEYQIPDNLGKLGSANGYQHIWKEAESTLDGSNMQFTWLNQGKFYTYTAASHQGDELIAGRLGATDSNFNLRRDPMLIQRRKNATTTSFASITETHGAYSPVDEKAINPYSKIKSINIELDNEEFTVLRIKTDDKEGVLAIANKDFDSKHLVNFKGTNLKWEGPYYFNLMENKQ</sequence>
<name>A0A2Z4GB80_9BACT</name>
<evidence type="ECO:0000256" key="4">
    <source>
        <dbReference type="ARBA" id="ARBA00023239"/>
    </source>
</evidence>
<dbReference type="InterPro" id="IPR012480">
    <property type="entry name" value="Hepar_II_III_C"/>
</dbReference>
<evidence type="ECO:0000256" key="1">
    <source>
        <dbReference type="ARBA" id="ARBA00004418"/>
    </source>
</evidence>
<dbReference type="OrthoDB" id="9772435at2"/>
<evidence type="ECO:0000313" key="7">
    <source>
        <dbReference type="EMBL" id="AWV98394.1"/>
    </source>
</evidence>
<dbReference type="SUPFAM" id="SSF48230">
    <property type="entry name" value="Chondroitin AC/alginate lyase"/>
    <property type="match status" value="1"/>
</dbReference>
<dbReference type="Pfam" id="PF05426">
    <property type="entry name" value="Alginate_lyase"/>
    <property type="match status" value="1"/>
</dbReference>
<dbReference type="KEGG" id="als:DJ013_09505"/>
<dbReference type="Gene3D" id="2.70.98.70">
    <property type="match status" value="1"/>
</dbReference>
<feature type="domain" description="Heparinase II/III-like C-terminal" evidence="6">
    <location>
        <begin position="391"/>
        <end position="637"/>
    </location>
</feature>
<feature type="domain" description="Alginate lyase" evidence="5">
    <location>
        <begin position="93"/>
        <end position="314"/>
    </location>
</feature>
<dbReference type="GO" id="GO:0042597">
    <property type="term" value="C:periplasmic space"/>
    <property type="evidence" value="ECO:0007669"/>
    <property type="project" value="UniProtKB-SubCell"/>
</dbReference>
<keyword evidence="2" id="KW-0732">Signal</keyword>
<dbReference type="PANTHER" id="PTHR39210">
    <property type="entry name" value="HEPARIN-SULFATE LYASE"/>
    <property type="match status" value="1"/>
</dbReference>
<keyword evidence="4" id="KW-0456">Lyase</keyword>
<dbReference type="GO" id="GO:0016829">
    <property type="term" value="F:lyase activity"/>
    <property type="evidence" value="ECO:0007669"/>
    <property type="project" value="UniProtKB-KW"/>
</dbReference>